<dbReference type="InterPro" id="IPR000504">
    <property type="entry name" value="RRM_dom"/>
</dbReference>
<dbReference type="Pfam" id="PF00076">
    <property type="entry name" value="RRM_1"/>
    <property type="match status" value="1"/>
</dbReference>
<dbReference type="GO" id="GO:0003730">
    <property type="term" value="F:mRNA 3'-UTR binding"/>
    <property type="evidence" value="ECO:0007669"/>
    <property type="project" value="TreeGrafter"/>
</dbReference>
<gene>
    <name evidence="5" type="ORF">BN2614_LOCUS1</name>
</gene>
<dbReference type="SUPFAM" id="SSF54928">
    <property type="entry name" value="RNA-binding domain, RBD"/>
    <property type="match status" value="1"/>
</dbReference>
<dbReference type="InterPro" id="IPR012677">
    <property type="entry name" value="Nucleotide-bd_a/b_plait_sf"/>
</dbReference>
<evidence type="ECO:0000313" key="5">
    <source>
        <dbReference type="EMBL" id="VCW70361.1"/>
    </source>
</evidence>
<dbReference type="PANTHER" id="PTHR48026:SF2">
    <property type="entry name" value="HETEROGENEOUS NUCLEAR RIBONUCLEOPROTEIN A1-RELATED"/>
    <property type="match status" value="1"/>
</dbReference>
<accession>A0A9X9PWU5</accession>
<evidence type="ECO:0000256" key="2">
    <source>
        <dbReference type="PROSITE-ProRule" id="PRU00176"/>
    </source>
</evidence>
<keyword evidence="1 2" id="KW-0694">RNA-binding</keyword>
<protein>
    <recommendedName>
        <fullName evidence="4">RRM domain-containing protein</fullName>
    </recommendedName>
</protein>
<dbReference type="SMART" id="SM00360">
    <property type="entry name" value="RRM"/>
    <property type="match status" value="1"/>
</dbReference>
<organism evidence="5 6">
    <name type="scientific">Gulo gulo</name>
    <name type="common">Wolverine</name>
    <name type="synonym">Gluton</name>
    <dbReference type="NCBI Taxonomy" id="48420"/>
    <lineage>
        <taxon>Eukaryota</taxon>
        <taxon>Metazoa</taxon>
        <taxon>Chordata</taxon>
        <taxon>Craniata</taxon>
        <taxon>Vertebrata</taxon>
        <taxon>Euteleostomi</taxon>
        <taxon>Mammalia</taxon>
        <taxon>Eutheria</taxon>
        <taxon>Laurasiatheria</taxon>
        <taxon>Carnivora</taxon>
        <taxon>Caniformia</taxon>
        <taxon>Musteloidea</taxon>
        <taxon>Mustelidae</taxon>
        <taxon>Guloninae</taxon>
        <taxon>Gulo</taxon>
    </lineage>
</organism>
<reference evidence="5 6" key="1">
    <citation type="submission" date="2018-10" db="EMBL/GenBank/DDBJ databases">
        <authorList>
            <person name="Ekblom R."/>
            <person name="Jareborg N."/>
        </authorList>
    </citation>
    <scope>NUCLEOTIDE SEQUENCE [LARGE SCALE GENOMIC DNA]</scope>
    <source>
        <tissue evidence="5">Muscle</tissue>
    </source>
</reference>
<evidence type="ECO:0000256" key="1">
    <source>
        <dbReference type="ARBA" id="ARBA00022884"/>
    </source>
</evidence>
<evidence type="ECO:0000256" key="3">
    <source>
        <dbReference type="SAM" id="MobiDB-lite"/>
    </source>
</evidence>
<name>A0A9X9PWU5_GULGU</name>
<comment type="caution">
    <text evidence="5">The sequence shown here is derived from an EMBL/GenBank/DDBJ whole genome shotgun (WGS) entry which is preliminary data.</text>
</comment>
<dbReference type="Gene3D" id="3.30.70.330">
    <property type="match status" value="1"/>
</dbReference>
<feature type="non-terminal residue" evidence="5">
    <location>
        <position position="1"/>
    </location>
</feature>
<keyword evidence="6" id="KW-1185">Reference proteome</keyword>
<feature type="region of interest" description="Disordered" evidence="3">
    <location>
        <begin position="84"/>
        <end position="126"/>
    </location>
</feature>
<dbReference type="PANTHER" id="PTHR48026">
    <property type="entry name" value="HOMOLOGOUS TO DROSOPHILA SQD (SQUID) PROTEIN"/>
    <property type="match status" value="1"/>
</dbReference>
<dbReference type="AlphaFoldDB" id="A0A9X9PWU5"/>
<proteinExistence type="predicted"/>
<evidence type="ECO:0000259" key="4">
    <source>
        <dbReference type="PROSITE" id="PS50102"/>
    </source>
</evidence>
<feature type="compositionally biased region" description="Gly residues" evidence="3">
    <location>
        <begin position="107"/>
        <end position="126"/>
    </location>
</feature>
<evidence type="ECO:0000313" key="6">
    <source>
        <dbReference type="Proteomes" id="UP000269945"/>
    </source>
</evidence>
<sequence length="126" mass="13539">PEQLRKLFFGGLGFETTDESLRGHFEQWGTLRNCVVMRDPTTKCSIGFGFFTHVPAEEVGAAMNARPHESVTQKYHTMNGHDCEVSQRGQSASGNFGSGFGENDNFGRGGNFTGPGGFGDSRGGGD</sequence>
<dbReference type="GO" id="GO:0071013">
    <property type="term" value="C:catalytic step 2 spliceosome"/>
    <property type="evidence" value="ECO:0007669"/>
    <property type="project" value="TreeGrafter"/>
</dbReference>
<dbReference type="EMBL" id="CYRY02005801">
    <property type="protein sequence ID" value="VCW70361.1"/>
    <property type="molecule type" value="Genomic_DNA"/>
</dbReference>
<dbReference type="GO" id="GO:0000398">
    <property type="term" value="P:mRNA splicing, via spliceosome"/>
    <property type="evidence" value="ECO:0007669"/>
    <property type="project" value="TreeGrafter"/>
</dbReference>
<feature type="domain" description="RRM" evidence="4">
    <location>
        <begin position="5"/>
        <end position="99"/>
    </location>
</feature>
<dbReference type="Proteomes" id="UP000269945">
    <property type="component" value="Unassembled WGS sequence"/>
</dbReference>
<dbReference type="InterPro" id="IPR035979">
    <property type="entry name" value="RBD_domain_sf"/>
</dbReference>
<dbReference type="PROSITE" id="PS50102">
    <property type="entry name" value="RRM"/>
    <property type="match status" value="1"/>
</dbReference>